<dbReference type="EMBL" id="SIDB01000002">
    <property type="protein sequence ID" value="KAI3436352.1"/>
    <property type="molecule type" value="Genomic_DNA"/>
</dbReference>
<name>A0A9D4Z184_CHLVU</name>
<gene>
    <name evidence="2" type="ORF">D9Q98_002405</name>
</gene>
<organism evidence="2 3">
    <name type="scientific">Chlorella vulgaris</name>
    <name type="common">Green alga</name>
    <dbReference type="NCBI Taxonomy" id="3077"/>
    <lineage>
        <taxon>Eukaryota</taxon>
        <taxon>Viridiplantae</taxon>
        <taxon>Chlorophyta</taxon>
        <taxon>core chlorophytes</taxon>
        <taxon>Trebouxiophyceae</taxon>
        <taxon>Chlorellales</taxon>
        <taxon>Chlorellaceae</taxon>
        <taxon>Chlorella clade</taxon>
        <taxon>Chlorella</taxon>
    </lineage>
</organism>
<keyword evidence="1" id="KW-1133">Transmembrane helix</keyword>
<dbReference type="Proteomes" id="UP001055712">
    <property type="component" value="Unassembled WGS sequence"/>
</dbReference>
<feature type="transmembrane region" description="Helical" evidence="1">
    <location>
        <begin position="80"/>
        <end position="103"/>
    </location>
</feature>
<proteinExistence type="predicted"/>
<evidence type="ECO:0000313" key="3">
    <source>
        <dbReference type="Proteomes" id="UP001055712"/>
    </source>
</evidence>
<feature type="transmembrane region" description="Helical" evidence="1">
    <location>
        <begin position="177"/>
        <end position="199"/>
    </location>
</feature>
<feature type="transmembrane region" description="Helical" evidence="1">
    <location>
        <begin position="135"/>
        <end position="157"/>
    </location>
</feature>
<comment type="caution">
    <text evidence="2">The sequence shown here is derived from an EMBL/GenBank/DDBJ whole genome shotgun (WGS) entry which is preliminary data.</text>
</comment>
<evidence type="ECO:0000256" key="1">
    <source>
        <dbReference type="SAM" id="Phobius"/>
    </source>
</evidence>
<keyword evidence="3" id="KW-1185">Reference proteome</keyword>
<keyword evidence="1" id="KW-0812">Transmembrane</keyword>
<keyword evidence="1" id="KW-0472">Membrane</keyword>
<dbReference type="AlphaFoldDB" id="A0A9D4Z184"/>
<reference evidence="2" key="2">
    <citation type="submission" date="2020-11" db="EMBL/GenBank/DDBJ databases">
        <authorList>
            <person name="Cecchin M."/>
            <person name="Marcolungo L."/>
            <person name="Rossato M."/>
            <person name="Girolomoni L."/>
            <person name="Cosentino E."/>
            <person name="Cuine S."/>
            <person name="Li-Beisson Y."/>
            <person name="Delledonne M."/>
            <person name="Ballottari M."/>
        </authorList>
    </citation>
    <scope>NUCLEOTIDE SEQUENCE</scope>
    <source>
        <strain evidence="2">211/11P</strain>
        <tissue evidence="2">Whole cell</tissue>
    </source>
</reference>
<protein>
    <submittedName>
        <fullName evidence="2">Uncharacterized protein</fullName>
    </submittedName>
</protein>
<evidence type="ECO:0000313" key="2">
    <source>
        <dbReference type="EMBL" id="KAI3436352.1"/>
    </source>
</evidence>
<sequence length="232" mass="24061">MSTCRHALLLERVEAAGGKQHACCPPPSSPSRSRSSFLDAAERMLPRHAATAAAAALASLHLQSLLHPGQRSIAGQCARWAGGAALLLCGGIALVALLGQLLLRGMALLTSANVATAHLFGLHQGAMPPPPQADPGHWCLVALLCIATLSATTQIVVRRHISLAKVCLHIDRHAPSLVLLLAAVSLSLALGILVATWLFSTAALVGACLTRTEGLLHHGSSASWQQINGMPP</sequence>
<accession>A0A9D4Z184</accession>
<reference evidence="2" key="1">
    <citation type="journal article" date="2019" name="Plant J.">
        <title>Chlorella vulgaris genome assembly and annotation reveals the molecular basis for metabolic acclimation to high light conditions.</title>
        <authorList>
            <person name="Cecchin M."/>
            <person name="Marcolungo L."/>
            <person name="Rossato M."/>
            <person name="Girolomoni L."/>
            <person name="Cosentino E."/>
            <person name="Cuine S."/>
            <person name="Li-Beisson Y."/>
            <person name="Delledonne M."/>
            <person name="Ballottari M."/>
        </authorList>
    </citation>
    <scope>NUCLEOTIDE SEQUENCE</scope>
    <source>
        <strain evidence="2">211/11P</strain>
    </source>
</reference>